<dbReference type="SMART" id="SM00086">
    <property type="entry name" value="PAC"/>
    <property type="match status" value="1"/>
</dbReference>
<dbReference type="PROSITE" id="PS50113">
    <property type="entry name" value="PAC"/>
    <property type="match status" value="1"/>
</dbReference>
<dbReference type="EMBL" id="LAZR01008609">
    <property type="protein sequence ID" value="KKM77667.1"/>
    <property type="molecule type" value="Genomic_DNA"/>
</dbReference>
<dbReference type="SUPFAM" id="SSF47384">
    <property type="entry name" value="Homodimeric domain of signal transducing histidine kinase"/>
    <property type="match status" value="1"/>
</dbReference>
<dbReference type="InterPro" id="IPR001610">
    <property type="entry name" value="PAC"/>
</dbReference>
<dbReference type="Pfam" id="PF00072">
    <property type="entry name" value="Response_reg"/>
    <property type="match status" value="1"/>
</dbReference>
<dbReference type="InterPro" id="IPR003594">
    <property type="entry name" value="HATPase_dom"/>
</dbReference>
<dbReference type="PROSITE" id="PS50110">
    <property type="entry name" value="RESPONSE_REGULATORY"/>
    <property type="match status" value="1"/>
</dbReference>
<evidence type="ECO:0000256" key="7">
    <source>
        <dbReference type="ARBA" id="ARBA00022741"/>
    </source>
</evidence>
<evidence type="ECO:0000259" key="15">
    <source>
        <dbReference type="PROSITE" id="PS50113"/>
    </source>
</evidence>
<dbReference type="Pfam" id="PF13426">
    <property type="entry name" value="PAS_9"/>
    <property type="match status" value="1"/>
</dbReference>
<dbReference type="InterPro" id="IPR000014">
    <property type="entry name" value="PAS"/>
</dbReference>
<evidence type="ECO:0000256" key="11">
    <source>
        <dbReference type="ARBA" id="ARBA00023136"/>
    </source>
</evidence>
<sequence>MKILIVDDKKENLYLLERIIKKMGYEVVMAENGKQALEKLHGDNFKMVISDILMPVMDGYQLCHAVRNNKKFSDLSFVFYTATYVEKEDEELALNMGANKFIRKPMEPEKFMETIKDLLQNTELSQDKPRKDIIKEKKEIFKLYNERLVNKLEQKMLALEKETIERKKVEHNLGERVKELNFLYNTSKLSEQSEISIKQFINQILKFIPPAWQFPDLTCAKIVYNGQEFKTENFRETIWKQKADINEYEKIIGSVEVHYLKKMPDFDEGPFLKEEKDLIYAITKIIGGFTEKKKKEEEIRLQSKIIENMSEGVYLIKFDDETIIYTNPAFEEMFGYNLGEMIGKDAAIVNAPTDKTPEETKDAIMGIIIKTGEWYGELLNVKKDGTPFWCYANVSLFVHPEYGAVIVSVHTDITERKKAEALRERFAEKLENRVKIRTKELNESLEQQKLYQEQLLKISQFKSKFLASMSHELRTPLNSVIGFTDIILEGFYGEINEKQDHYLNNIRSSAFHLLGLINKVLDIAKIESGKTELNIEKFSLTKIIEQSVTTIRPMYEEKNLKFELIGLDEDKFIKADQIRFKEILYNLLSNAVKYTKEGGFKFKVLESENQWEFNVIDTGIGIAEEDFSLIFKEFKRVQSDYVASIEGAGLGLSLTKKLIELHGGNISFTSELGKGTTFTFILPKK</sequence>
<dbReference type="PRINTS" id="PR00344">
    <property type="entry name" value="BCTRLSENSOR"/>
</dbReference>
<evidence type="ECO:0000259" key="14">
    <source>
        <dbReference type="PROSITE" id="PS50112"/>
    </source>
</evidence>
<keyword evidence="11" id="KW-0472">Membrane</keyword>
<dbReference type="GO" id="GO:0005524">
    <property type="term" value="F:ATP binding"/>
    <property type="evidence" value="ECO:0007669"/>
    <property type="project" value="UniProtKB-KW"/>
</dbReference>
<name>A0A0F9N888_9ZZZZ</name>
<keyword evidence="5" id="KW-0597">Phosphoprotein</keyword>
<dbReference type="SMART" id="SM00091">
    <property type="entry name" value="PAS"/>
    <property type="match status" value="1"/>
</dbReference>
<accession>A0A0F9N888</accession>
<dbReference type="InterPro" id="IPR000700">
    <property type="entry name" value="PAS-assoc_C"/>
</dbReference>
<dbReference type="InterPro" id="IPR036097">
    <property type="entry name" value="HisK_dim/P_sf"/>
</dbReference>
<evidence type="ECO:0000256" key="1">
    <source>
        <dbReference type="ARBA" id="ARBA00000085"/>
    </source>
</evidence>
<dbReference type="GO" id="GO:0000155">
    <property type="term" value="F:phosphorelay sensor kinase activity"/>
    <property type="evidence" value="ECO:0007669"/>
    <property type="project" value="InterPro"/>
</dbReference>
<keyword evidence="9" id="KW-0067">ATP-binding</keyword>
<evidence type="ECO:0000256" key="4">
    <source>
        <dbReference type="ARBA" id="ARBA00022475"/>
    </source>
</evidence>
<evidence type="ECO:0000256" key="3">
    <source>
        <dbReference type="ARBA" id="ARBA00012438"/>
    </source>
</evidence>
<dbReference type="SMART" id="SM00387">
    <property type="entry name" value="HATPase_c"/>
    <property type="match status" value="1"/>
</dbReference>
<dbReference type="InterPro" id="IPR036890">
    <property type="entry name" value="HATPase_C_sf"/>
</dbReference>
<dbReference type="CDD" id="cd16922">
    <property type="entry name" value="HATPase_EvgS-ArcB-TorS-like"/>
    <property type="match status" value="1"/>
</dbReference>
<dbReference type="InterPro" id="IPR003661">
    <property type="entry name" value="HisK_dim/P_dom"/>
</dbReference>
<dbReference type="SUPFAM" id="SSF52172">
    <property type="entry name" value="CheY-like"/>
    <property type="match status" value="1"/>
</dbReference>
<dbReference type="PROSITE" id="PS50109">
    <property type="entry name" value="HIS_KIN"/>
    <property type="match status" value="1"/>
</dbReference>
<comment type="caution">
    <text evidence="16">The sequence shown here is derived from an EMBL/GenBank/DDBJ whole genome shotgun (WGS) entry which is preliminary data.</text>
</comment>
<feature type="domain" description="Response regulatory" evidence="13">
    <location>
        <begin position="2"/>
        <end position="119"/>
    </location>
</feature>
<dbReference type="Pfam" id="PF00512">
    <property type="entry name" value="HisKA"/>
    <property type="match status" value="1"/>
</dbReference>
<dbReference type="AlphaFoldDB" id="A0A0F9N888"/>
<dbReference type="EC" id="2.7.13.3" evidence="3"/>
<dbReference type="SMART" id="SM00388">
    <property type="entry name" value="HisKA"/>
    <property type="match status" value="1"/>
</dbReference>
<dbReference type="SUPFAM" id="SSF55874">
    <property type="entry name" value="ATPase domain of HSP90 chaperone/DNA topoisomerase II/histidine kinase"/>
    <property type="match status" value="1"/>
</dbReference>
<dbReference type="InterPro" id="IPR035965">
    <property type="entry name" value="PAS-like_dom_sf"/>
</dbReference>
<dbReference type="Gene3D" id="3.40.50.2300">
    <property type="match status" value="1"/>
</dbReference>
<keyword evidence="4" id="KW-1003">Cell membrane</keyword>
<dbReference type="Gene3D" id="3.30.565.10">
    <property type="entry name" value="Histidine kinase-like ATPase, C-terminal domain"/>
    <property type="match status" value="1"/>
</dbReference>
<keyword evidence="6" id="KW-0808">Transferase</keyword>
<dbReference type="Gene3D" id="3.30.450.20">
    <property type="entry name" value="PAS domain"/>
    <property type="match status" value="1"/>
</dbReference>
<dbReference type="FunFam" id="3.30.565.10:FF:000023">
    <property type="entry name" value="PAS domain-containing sensor histidine kinase"/>
    <property type="match status" value="1"/>
</dbReference>
<evidence type="ECO:0000256" key="2">
    <source>
        <dbReference type="ARBA" id="ARBA00004236"/>
    </source>
</evidence>
<dbReference type="InterPro" id="IPR001789">
    <property type="entry name" value="Sig_transdc_resp-reg_receiver"/>
</dbReference>
<dbReference type="SUPFAM" id="SSF55785">
    <property type="entry name" value="PYP-like sensor domain (PAS domain)"/>
    <property type="match status" value="1"/>
</dbReference>
<dbReference type="PANTHER" id="PTHR43047">
    <property type="entry name" value="TWO-COMPONENT HISTIDINE PROTEIN KINASE"/>
    <property type="match status" value="1"/>
</dbReference>
<dbReference type="NCBIfam" id="TIGR00229">
    <property type="entry name" value="sensory_box"/>
    <property type="match status" value="1"/>
</dbReference>
<evidence type="ECO:0000256" key="10">
    <source>
        <dbReference type="ARBA" id="ARBA00023012"/>
    </source>
</evidence>
<dbReference type="PROSITE" id="PS50112">
    <property type="entry name" value="PAS"/>
    <property type="match status" value="1"/>
</dbReference>
<evidence type="ECO:0000313" key="16">
    <source>
        <dbReference type="EMBL" id="KKM77667.1"/>
    </source>
</evidence>
<evidence type="ECO:0000256" key="6">
    <source>
        <dbReference type="ARBA" id="ARBA00022679"/>
    </source>
</evidence>
<evidence type="ECO:0000256" key="9">
    <source>
        <dbReference type="ARBA" id="ARBA00022840"/>
    </source>
</evidence>
<dbReference type="CDD" id="cd17546">
    <property type="entry name" value="REC_hyHK_CKI1_RcsC-like"/>
    <property type="match status" value="1"/>
</dbReference>
<dbReference type="GO" id="GO:0005886">
    <property type="term" value="C:plasma membrane"/>
    <property type="evidence" value="ECO:0007669"/>
    <property type="project" value="UniProtKB-SubCell"/>
</dbReference>
<reference evidence="16" key="1">
    <citation type="journal article" date="2015" name="Nature">
        <title>Complex archaea that bridge the gap between prokaryotes and eukaryotes.</title>
        <authorList>
            <person name="Spang A."/>
            <person name="Saw J.H."/>
            <person name="Jorgensen S.L."/>
            <person name="Zaremba-Niedzwiedzka K."/>
            <person name="Martijn J."/>
            <person name="Lind A.E."/>
            <person name="van Eijk R."/>
            <person name="Schleper C."/>
            <person name="Guy L."/>
            <person name="Ettema T.J."/>
        </authorList>
    </citation>
    <scope>NUCLEOTIDE SEQUENCE</scope>
</reference>
<keyword evidence="7" id="KW-0547">Nucleotide-binding</keyword>
<evidence type="ECO:0000259" key="12">
    <source>
        <dbReference type="PROSITE" id="PS50109"/>
    </source>
</evidence>
<dbReference type="SMART" id="SM00448">
    <property type="entry name" value="REC"/>
    <property type="match status" value="1"/>
</dbReference>
<feature type="domain" description="Histidine kinase" evidence="12">
    <location>
        <begin position="468"/>
        <end position="685"/>
    </location>
</feature>
<dbReference type="GO" id="GO:0009927">
    <property type="term" value="F:histidine phosphotransfer kinase activity"/>
    <property type="evidence" value="ECO:0007669"/>
    <property type="project" value="TreeGrafter"/>
</dbReference>
<dbReference type="InterPro" id="IPR005467">
    <property type="entry name" value="His_kinase_dom"/>
</dbReference>
<proteinExistence type="predicted"/>
<dbReference type="InterPro" id="IPR004358">
    <property type="entry name" value="Sig_transdc_His_kin-like_C"/>
</dbReference>
<dbReference type="Gene3D" id="1.10.287.130">
    <property type="match status" value="1"/>
</dbReference>
<comment type="catalytic activity">
    <reaction evidence="1">
        <text>ATP + protein L-histidine = ADP + protein N-phospho-L-histidine.</text>
        <dbReference type="EC" id="2.7.13.3"/>
    </reaction>
</comment>
<feature type="domain" description="PAS" evidence="14">
    <location>
        <begin position="298"/>
        <end position="344"/>
    </location>
</feature>
<dbReference type="PANTHER" id="PTHR43047:SF72">
    <property type="entry name" value="OSMOSENSING HISTIDINE PROTEIN KINASE SLN1"/>
    <property type="match status" value="1"/>
</dbReference>
<dbReference type="Pfam" id="PF02518">
    <property type="entry name" value="HATPase_c"/>
    <property type="match status" value="1"/>
</dbReference>
<evidence type="ECO:0000256" key="8">
    <source>
        <dbReference type="ARBA" id="ARBA00022777"/>
    </source>
</evidence>
<protein>
    <recommendedName>
        <fullName evidence="3">histidine kinase</fullName>
        <ecNumber evidence="3">2.7.13.3</ecNumber>
    </recommendedName>
</protein>
<dbReference type="CDD" id="cd00082">
    <property type="entry name" value="HisKA"/>
    <property type="match status" value="1"/>
</dbReference>
<evidence type="ECO:0000259" key="13">
    <source>
        <dbReference type="PROSITE" id="PS50110"/>
    </source>
</evidence>
<dbReference type="CDD" id="cd00130">
    <property type="entry name" value="PAS"/>
    <property type="match status" value="1"/>
</dbReference>
<gene>
    <name evidence="16" type="ORF">LCGC14_1367690</name>
</gene>
<comment type="subcellular location">
    <subcellularLocation>
        <location evidence="2">Cell membrane</location>
    </subcellularLocation>
</comment>
<keyword evidence="8" id="KW-0418">Kinase</keyword>
<feature type="domain" description="PAC" evidence="15">
    <location>
        <begin position="374"/>
        <end position="425"/>
    </location>
</feature>
<dbReference type="InterPro" id="IPR011006">
    <property type="entry name" value="CheY-like_superfamily"/>
</dbReference>
<organism evidence="16">
    <name type="scientific">marine sediment metagenome</name>
    <dbReference type="NCBI Taxonomy" id="412755"/>
    <lineage>
        <taxon>unclassified sequences</taxon>
        <taxon>metagenomes</taxon>
        <taxon>ecological metagenomes</taxon>
    </lineage>
</organism>
<keyword evidence="10" id="KW-0902">Two-component regulatory system</keyword>
<evidence type="ECO:0000256" key="5">
    <source>
        <dbReference type="ARBA" id="ARBA00022553"/>
    </source>
</evidence>